<evidence type="ECO:0000313" key="2">
    <source>
        <dbReference type="EMBL" id="KND96714.1"/>
    </source>
</evidence>
<evidence type="ECO:0000256" key="1">
    <source>
        <dbReference type="SAM" id="MobiDB-lite"/>
    </source>
</evidence>
<accession>A0A0L0NRS4</accession>
<feature type="compositionally biased region" description="Low complexity" evidence="1">
    <location>
        <begin position="73"/>
        <end position="88"/>
    </location>
</feature>
<dbReference type="EMBL" id="LGST01000050">
    <property type="protein sequence ID" value="KND96714.1"/>
    <property type="molecule type" value="Genomic_DNA"/>
</dbReference>
<organism evidence="2 3">
    <name type="scientific">Candidozyma auris</name>
    <name type="common">Yeast</name>
    <name type="synonym">Candida auris</name>
    <dbReference type="NCBI Taxonomy" id="498019"/>
    <lineage>
        <taxon>Eukaryota</taxon>
        <taxon>Fungi</taxon>
        <taxon>Dikarya</taxon>
        <taxon>Ascomycota</taxon>
        <taxon>Saccharomycotina</taxon>
        <taxon>Pichiomycetes</taxon>
        <taxon>Metschnikowiaceae</taxon>
        <taxon>Candidozyma</taxon>
    </lineage>
</organism>
<evidence type="ECO:0000313" key="3">
    <source>
        <dbReference type="Proteomes" id="UP000037122"/>
    </source>
</evidence>
<feature type="region of interest" description="Disordered" evidence="1">
    <location>
        <begin position="66"/>
        <end position="88"/>
    </location>
</feature>
<reference evidence="3" key="1">
    <citation type="journal article" date="2015" name="BMC Genomics">
        <title>Draft genome of a commonly misdiagnosed multidrug resistant pathogen Candida auris.</title>
        <authorList>
            <person name="Chatterjee S."/>
            <person name="Alampalli S.V."/>
            <person name="Nageshan R.K."/>
            <person name="Chettiar S.T."/>
            <person name="Joshi S."/>
            <person name="Tatu U.S."/>
        </authorList>
    </citation>
    <scope>NUCLEOTIDE SEQUENCE [LARGE SCALE GENOMIC DNA]</scope>
    <source>
        <strain evidence="3">6684</strain>
    </source>
</reference>
<protein>
    <submittedName>
        <fullName evidence="2">Uncharacterized protein</fullName>
    </submittedName>
</protein>
<proteinExistence type="predicted"/>
<dbReference type="AlphaFoldDB" id="A0A0L0NRS4"/>
<name>A0A0L0NRS4_CANAR</name>
<gene>
    <name evidence="2" type="ORF">QG37_06826</name>
</gene>
<comment type="caution">
    <text evidence="2">The sequence shown here is derived from an EMBL/GenBank/DDBJ whole genome shotgun (WGS) entry which is preliminary data.</text>
</comment>
<sequence>MVGRQGLIHGFWGVVRKRWAGKHWESLAATLATLASQATQATQATLVHWVQHQRVQHLRRQEVLVGAGMDPNGRTLGTGTSTRLANTR</sequence>
<dbReference type="Proteomes" id="UP000037122">
    <property type="component" value="Unassembled WGS sequence"/>
</dbReference>